<name>A0AAI9SCL7_9BURK</name>
<accession>A0AAI9SCL7</accession>
<evidence type="ECO:0000313" key="2">
    <source>
        <dbReference type="EMBL" id="KAB7651696.1"/>
    </source>
</evidence>
<keyword evidence="1" id="KW-0472">Membrane</keyword>
<protein>
    <submittedName>
        <fullName evidence="2">Uncharacterized protein</fullName>
    </submittedName>
</protein>
<evidence type="ECO:0000256" key="1">
    <source>
        <dbReference type="SAM" id="Phobius"/>
    </source>
</evidence>
<comment type="caution">
    <text evidence="2">The sequence shown here is derived from an EMBL/GenBank/DDBJ whole genome shotgun (WGS) entry which is preliminary data.</text>
</comment>
<dbReference type="EMBL" id="WEHW01000011">
    <property type="protein sequence ID" value="KAB7651696.1"/>
    <property type="molecule type" value="Genomic_DNA"/>
</dbReference>
<dbReference type="AlphaFoldDB" id="A0AAI9SCL7"/>
<proteinExistence type="predicted"/>
<reference evidence="2 3" key="1">
    <citation type="submission" date="2019-10" db="EMBL/GenBank/DDBJ databases">
        <title>Genome diversity of Sutterella seckii.</title>
        <authorList>
            <person name="Chaplin A.V."/>
            <person name="Sokolova S.R."/>
            <person name="Mosin K.A."/>
            <person name="Ivanova E.L."/>
            <person name="Kochetkova T.O."/>
            <person name="Goltsov A.Y."/>
            <person name="Trofimov D.Y."/>
            <person name="Efimov B.A."/>
        </authorList>
    </citation>
    <scope>NUCLEOTIDE SEQUENCE [LARGE SCALE GENOMIC DNA]</scope>
    <source>
        <strain evidence="2 3">ASD3426</strain>
    </source>
</reference>
<dbReference type="Proteomes" id="UP000469462">
    <property type="component" value="Unassembled WGS sequence"/>
</dbReference>
<keyword evidence="3" id="KW-1185">Reference proteome</keyword>
<sequence length="68" mass="7017">MQTTHFPVGDIIAQAGKHLQGGNTIIVLDLSGLTAAALIVIALVGVVLAIVAMYGILSAKPRHGKRSE</sequence>
<organism evidence="2 3">
    <name type="scientific">Sutterella seckii</name>
    <dbReference type="NCBI Taxonomy" id="1944635"/>
    <lineage>
        <taxon>Bacteria</taxon>
        <taxon>Pseudomonadati</taxon>
        <taxon>Pseudomonadota</taxon>
        <taxon>Betaproteobacteria</taxon>
        <taxon>Burkholderiales</taxon>
        <taxon>Sutterellaceae</taxon>
        <taxon>Sutterella</taxon>
    </lineage>
</organism>
<evidence type="ECO:0000313" key="3">
    <source>
        <dbReference type="Proteomes" id="UP000469462"/>
    </source>
</evidence>
<feature type="transmembrane region" description="Helical" evidence="1">
    <location>
        <begin position="33"/>
        <end position="57"/>
    </location>
</feature>
<keyword evidence="1" id="KW-1133">Transmembrane helix</keyword>
<dbReference type="RefSeq" id="WP_139687217.1">
    <property type="nucleotide sequence ID" value="NZ_WEHW01000011.1"/>
</dbReference>
<keyword evidence="1" id="KW-0812">Transmembrane</keyword>
<gene>
    <name evidence="2" type="ORF">GBM96_04800</name>
</gene>